<sequence length="120" mass="13961">MDQNTDTGLHEPLWIDGDIRSPHSVDVLKDKANELEQDNDTDESDTETERTPFGRIFRANVQFLSFLSSSWLDFANANAETVEFVEESRGNITSFYHWRSEFFLFTIEYLFHVPSGLSYK</sequence>
<reference evidence="2" key="2">
    <citation type="submission" date="2020-11" db="EMBL/GenBank/DDBJ databases">
        <authorList>
            <person name="McCartney M.A."/>
            <person name="Auch B."/>
            <person name="Kono T."/>
            <person name="Mallez S."/>
            <person name="Becker A."/>
            <person name="Gohl D.M."/>
            <person name="Silverstein K.A.T."/>
            <person name="Koren S."/>
            <person name="Bechman K.B."/>
            <person name="Herman A."/>
            <person name="Abrahante J.E."/>
            <person name="Garbe J."/>
        </authorList>
    </citation>
    <scope>NUCLEOTIDE SEQUENCE</scope>
    <source>
        <strain evidence="2">Duluth1</strain>
        <tissue evidence="2">Whole animal</tissue>
    </source>
</reference>
<organism evidence="2 3">
    <name type="scientific">Dreissena polymorpha</name>
    <name type="common">Zebra mussel</name>
    <name type="synonym">Mytilus polymorpha</name>
    <dbReference type="NCBI Taxonomy" id="45954"/>
    <lineage>
        <taxon>Eukaryota</taxon>
        <taxon>Metazoa</taxon>
        <taxon>Spiralia</taxon>
        <taxon>Lophotrochozoa</taxon>
        <taxon>Mollusca</taxon>
        <taxon>Bivalvia</taxon>
        <taxon>Autobranchia</taxon>
        <taxon>Heteroconchia</taxon>
        <taxon>Euheterodonta</taxon>
        <taxon>Imparidentia</taxon>
        <taxon>Neoheterodontei</taxon>
        <taxon>Myida</taxon>
        <taxon>Dreissenoidea</taxon>
        <taxon>Dreissenidae</taxon>
        <taxon>Dreissena</taxon>
    </lineage>
</organism>
<dbReference type="AlphaFoldDB" id="A0A9D4HWQ4"/>
<feature type="compositionally biased region" description="Acidic residues" evidence="1">
    <location>
        <begin position="35"/>
        <end position="46"/>
    </location>
</feature>
<dbReference type="Proteomes" id="UP000828390">
    <property type="component" value="Unassembled WGS sequence"/>
</dbReference>
<evidence type="ECO:0000313" key="3">
    <source>
        <dbReference type="Proteomes" id="UP000828390"/>
    </source>
</evidence>
<name>A0A9D4HWQ4_DREPO</name>
<gene>
    <name evidence="2" type="ORF">DPMN_042068</name>
</gene>
<keyword evidence="3" id="KW-1185">Reference proteome</keyword>
<evidence type="ECO:0000313" key="2">
    <source>
        <dbReference type="EMBL" id="KAH3735533.1"/>
    </source>
</evidence>
<proteinExistence type="predicted"/>
<reference evidence="2" key="1">
    <citation type="journal article" date="2019" name="bioRxiv">
        <title>The Genome of the Zebra Mussel, Dreissena polymorpha: A Resource for Invasive Species Research.</title>
        <authorList>
            <person name="McCartney M.A."/>
            <person name="Auch B."/>
            <person name="Kono T."/>
            <person name="Mallez S."/>
            <person name="Zhang Y."/>
            <person name="Obille A."/>
            <person name="Becker A."/>
            <person name="Abrahante J.E."/>
            <person name="Garbe J."/>
            <person name="Badalamenti J.P."/>
            <person name="Herman A."/>
            <person name="Mangelson H."/>
            <person name="Liachko I."/>
            <person name="Sullivan S."/>
            <person name="Sone E.D."/>
            <person name="Koren S."/>
            <person name="Silverstein K.A.T."/>
            <person name="Beckman K.B."/>
            <person name="Gohl D.M."/>
        </authorList>
    </citation>
    <scope>NUCLEOTIDE SEQUENCE</scope>
    <source>
        <strain evidence="2">Duluth1</strain>
        <tissue evidence="2">Whole animal</tissue>
    </source>
</reference>
<evidence type="ECO:0000256" key="1">
    <source>
        <dbReference type="SAM" id="MobiDB-lite"/>
    </source>
</evidence>
<accession>A0A9D4HWQ4</accession>
<feature type="region of interest" description="Disordered" evidence="1">
    <location>
        <begin position="30"/>
        <end position="51"/>
    </location>
</feature>
<protein>
    <submittedName>
        <fullName evidence="2">Uncharacterized protein</fullName>
    </submittedName>
</protein>
<dbReference type="EMBL" id="JAIWYP010000011">
    <property type="protein sequence ID" value="KAH3735533.1"/>
    <property type="molecule type" value="Genomic_DNA"/>
</dbReference>
<comment type="caution">
    <text evidence="2">The sequence shown here is derived from an EMBL/GenBank/DDBJ whole genome shotgun (WGS) entry which is preliminary data.</text>
</comment>